<evidence type="ECO:0000256" key="1">
    <source>
        <dbReference type="SAM" id="MobiDB-lite"/>
    </source>
</evidence>
<dbReference type="Proteomes" id="UP001152561">
    <property type="component" value="Unassembled WGS sequence"/>
</dbReference>
<feature type="compositionally biased region" description="Low complexity" evidence="1">
    <location>
        <begin position="307"/>
        <end position="319"/>
    </location>
</feature>
<dbReference type="EMBL" id="JAJAGQ010000002">
    <property type="protein sequence ID" value="KAJ8570952.1"/>
    <property type="molecule type" value="Genomic_DNA"/>
</dbReference>
<proteinExistence type="predicted"/>
<organism evidence="2 3">
    <name type="scientific">Anisodus acutangulus</name>
    <dbReference type="NCBI Taxonomy" id="402998"/>
    <lineage>
        <taxon>Eukaryota</taxon>
        <taxon>Viridiplantae</taxon>
        <taxon>Streptophyta</taxon>
        <taxon>Embryophyta</taxon>
        <taxon>Tracheophyta</taxon>
        <taxon>Spermatophyta</taxon>
        <taxon>Magnoliopsida</taxon>
        <taxon>eudicotyledons</taxon>
        <taxon>Gunneridae</taxon>
        <taxon>Pentapetalae</taxon>
        <taxon>asterids</taxon>
        <taxon>lamiids</taxon>
        <taxon>Solanales</taxon>
        <taxon>Solanaceae</taxon>
        <taxon>Solanoideae</taxon>
        <taxon>Hyoscyameae</taxon>
        <taxon>Anisodus</taxon>
    </lineage>
</organism>
<protein>
    <submittedName>
        <fullName evidence="2">Uncharacterized protein</fullName>
    </submittedName>
</protein>
<feature type="compositionally biased region" description="Polar residues" evidence="1">
    <location>
        <begin position="100"/>
        <end position="116"/>
    </location>
</feature>
<dbReference type="AlphaFoldDB" id="A0A9Q1MXV5"/>
<reference evidence="3" key="1">
    <citation type="journal article" date="2023" name="Proc. Natl. Acad. Sci. U.S.A.">
        <title>Genomic and structural basis for evolution of tropane alkaloid biosynthesis.</title>
        <authorList>
            <person name="Wanga Y.-J."/>
            <person name="Taina T."/>
            <person name="Yua J.-Y."/>
            <person name="Lia J."/>
            <person name="Xua B."/>
            <person name="Chenc J."/>
            <person name="D'Auriad J.C."/>
            <person name="Huanga J.-P."/>
            <person name="Huanga S.-X."/>
        </authorList>
    </citation>
    <scope>NUCLEOTIDE SEQUENCE [LARGE SCALE GENOMIC DNA]</scope>
    <source>
        <strain evidence="3">cv. KIB-2019</strain>
    </source>
</reference>
<evidence type="ECO:0000313" key="3">
    <source>
        <dbReference type="Proteomes" id="UP001152561"/>
    </source>
</evidence>
<name>A0A9Q1MXV5_9SOLA</name>
<feature type="region of interest" description="Disordered" evidence="1">
    <location>
        <begin position="299"/>
        <end position="322"/>
    </location>
</feature>
<feature type="compositionally biased region" description="Polar residues" evidence="1">
    <location>
        <begin position="230"/>
        <end position="243"/>
    </location>
</feature>
<feature type="region of interest" description="Disordered" evidence="1">
    <location>
        <begin position="93"/>
        <end position="116"/>
    </location>
</feature>
<sequence length="360" mass="40287">MQDQRRSFSFSSFDLNSSNNSGLFSSDDDDLFASNFVTYDTDDDEGAYIEINLNLQPRKTSVRVDDGGIIKRNFCIDEKESNSSEVESRISFSSAGIPPSETTSWDTKQHAQGTTTTKPRLGVFMSLARIVNEFMAASSGKTSNSVRAIEANNVAQQYGRAHLQAVSKADCTEILRTRKDCTIVANSKRKGIMNFIVKLKYKNIPSMLVTMVTPKPKTRQIHSRQPLLQRGSSTRRNPMNNDNLKLKTRNYFDLDYQDQNRDKSSTSSSVAGIINFKAMRGVLDALIVRIDRYSAKTGTLSANQQNKSKSCPSSIKSSPMHNNVCDDEVRKFYSRDNSVQAAIAHCKKSFGTQAEFDFHL</sequence>
<keyword evidence="3" id="KW-1185">Reference proteome</keyword>
<dbReference type="OrthoDB" id="1884080at2759"/>
<feature type="region of interest" description="Disordered" evidence="1">
    <location>
        <begin position="216"/>
        <end position="244"/>
    </location>
</feature>
<evidence type="ECO:0000313" key="2">
    <source>
        <dbReference type="EMBL" id="KAJ8570952.1"/>
    </source>
</evidence>
<gene>
    <name evidence="2" type="ORF">K7X08_037924</name>
</gene>
<comment type="caution">
    <text evidence="2">The sequence shown here is derived from an EMBL/GenBank/DDBJ whole genome shotgun (WGS) entry which is preliminary data.</text>
</comment>
<accession>A0A9Q1MXV5</accession>